<keyword evidence="5 9" id="KW-0396">Initiation factor</keyword>
<proteinExistence type="inferred from homology"/>
<evidence type="ECO:0000259" key="10">
    <source>
        <dbReference type="SMART" id="SM00653"/>
    </source>
</evidence>
<dbReference type="SUPFAM" id="SSF100966">
    <property type="entry name" value="Translation initiation factor 2 beta, aIF2beta, N-terminal domain"/>
    <property type="match status" value="1"/>
</dbReference>
<sequence length="165" mass="18535">MSATRWGCLSGCCGGRSPFEAGGLRPHVELNYDKLLSRAREGLEDVMNDDARFVPPEPEVLYEGKRTILRNFSDMADALRREPDHFSKYLVQELGTAGNTEGRRLVLQGRVPEKKVAERVQAYLKAFVLCEECHRPDTNFQRQGRTLVLQCEGCGAHRPLRAGST</sequence>
<evidence type="ECO:0000256" key="4">
    <source>
        <dbReference type="ARBA" id="ARBA00022314"/>
    </source>
</evidence>
<comment type="caution">
    <text evidence="11">The sequence shown here is derived from an EMBL/GenBank/DDBJ whole genome shotgun (WGS) entry which is preliminary data.</text>
</comment>
<dbReference type="Gene3D" id="3.30.30.170">
    <property type="match status" value="1"/>
</dbReference>
<reference evidence="12" key="1">
    <citation type="journal article" date="2019" name="bioRxiv">
        <title>Genome diversification in globally distributed novel marine Proteobacteria is linked to environmental adaptation.</title>
        <authorList>
            <person name="Zhou Z."/>
            <person name="Tran P.Q."/>
            <person name="Kieft K."/>
            <person name="Anantharaman K."/>
        </authorList>
    </citation>
    <scope>NUCLEOTIDE SEQUENCE [LARGE SCALE GENOMIC DNA]</scope>
</reference>
<dbReference type="NCBIfam" id="NF003067">
    <property type="entry name" value="PRK03988.1"/>
    <property type="match status" value="1"/>
</dbReference>
<comment type="function">
    <text evidence="1 9">eIF-2 functions in the early steps of protein synthesis by forming a ternary complex with GTP and initiator tRNA.</text>
</comment>
<comment type="similarity">
    <text evidence="2 9">Belongs to the eIF-2-beta/eIF-5 family.</text>
</comment>
<evidence type="ECO:0000256" key="3">
    <source>
        <dbReference type="ARBA" id="ARBA00011243"/>
    </source>
</evidence>
<evidence type="ECO:0000256" key="7">
    <source>
        <dbReference type="ARBA" id="ARBA00031466"/>
    </source>
</evidence>
<feature type="domain" description="Translation initiation factor IF2/IF5" evidence="10">
    <location>
        <begin position="50"/>
        <end position="157"/>
    </location>
</feature>
<dbReference type="InterPro" id="IPR004458">
    <property type="entry name" value="TIF2_bsu_arc"/>
</dbReference>
<accession>A0A7C7ZFU8</accession>
<dbReference type="FunFam" id="3.30.30.170:FF:000001">
    <property type="entry name" value="Eukaryotic translation initiation factor 2 subunit"/>
    <property type="match status" value="1"/>
</dbReference>
<dbReference type="InterPro" id="IPR002735">
    <property type="entry name" value="Transl_init_fac_IF2/IF5_dom"/>
</dbReference>
<dbReference type="SMART" id="SM00653">
    <property type="entry name" value="eIF2B_5"/>
    <property type="match status" value="1"/>
</dbReference>
<dbReference type="PANTHER" id="PTHR23001">
    <property type="entry name" value="EUKARYOTIC TRANSLATION INITIATION FACTOR"/>
    <property type="match status" value="1"/>
</dbReference>
<evidence type="ECO:0000256" key="6">
    <source>
        <dbReference type="ARBA" id="ARBA00022917"/>
    </source>
</evidence>
<evidence type="ECO:0000256" key="9">
    <source>
        <dbReference type="HAMAP-Rule" id="MF_00232"/>
    </source>
</evidence>
<organism evidence="11 12">
    <name type="scientific">Marine Group III euryarchaeote</name>
    <dbReference type="NCBI Taxonomy" id="2173149"/>
    <lineage>
        <taxon>Archaea</taxon>
        <taxon>Methanobacteriati</taxon>
        <taxon>Thermoplasmatota</taxon>
        <taxon>Thermoplasmata</taxon>
        <taxon>Candidatus Thermoprofundales</taxon>
    </lineage>
</organism>
<dbReference type="HAMAP" id="MF_00232">
    <property type="entry name" value="eIF_2_beta"/>
    <property type="match status" value="1"/>
</dbReference>
<gene>
    <name evidence="9" type="primary">eif2b</name>
    <name evidence="11" type="ORF">EYQ16_02225</name>
</gene>
<dbReference type="InterPro" id="IPR045196">
    <property type="entry name" value="IF2/IF5"/>
</dbReference>
<evidence type="ECO:0000256" key="5">
    <source>
        <dbReference type="ARBA" id="ARBA00022540"/>
    </source>
</evidence>
<dbReference type="AlphaFoldDB" id="A0A7C7ZFU8"/>
<dbReference type="SUPFAM" id="SSF75689">
    <property type="entry name" value="Zinc-binding domain of translation initiation factor 2 beta"/>
    <property type="match status" value="1"/>
</dbReference>
<dbReference type="Proteomes" id="UP000589516">
    <property type="component" value="Unassembled WGS sequence"/>
</dbReference>
<dbReference type="PANTHER" id="PTHR23001:SF3">
    <property type="entry name" value="EUKARYOTIC TRANSLATION INITIATION FACTOR 2 SUBUNIT 2"/>
    <property type="match status" value="1"/>
</dbReference>
<dbReference type="InterPro" id="IPR016189">
    <property type="entry name" value="Transl_init_fac_IF2/IF5_N"/>
</dbReference>
<dbReference type="EMBL" id="DUAV01000021">
    <property type="protein sequence ID" value="HIG63320.1"/>
    <property type="molecule type" value="Genomic_DNA"/>
</dbReference>
<dbReference type="NCBIfam" id="TIGR00311">
    <property type="entry name" value="aIF-2beta"/>
    <property type="match status" value="1"/>
</dbReference>
<evidence type="ECO:0000313" key="11">
    <source>
        <dbReference type="EMBL" id="HIG63320.1"/>
    </source>
</evidence>
<keyword evidence="6 9" id="KW-0648">Protein biosynthesis</keyword>
<evidence type="ECO:0000256" key="1">
    <source>
        <dbReference type="ARBA" id="ARBA00003323"/>
    </source>
</evidence>
<evidence type="ECO:0000313" key="12">
    <source>
        <dbReference type="Proteomes" id="UP000589516"/>
    </source>
</evidence>
<protein>
    <recommendedName>
        <fullName evidence="4 9">Translation initiation factor 2 subunit beta</fullName>
    </recommendedName>
    <alternativeName>
        <fullName evidence="7 9">aIF2-beta</fullName>
    </alternativeName>
    <alternativeName>
        <fullName evidence="8 9">eIF-2-beta</fullName>
    </alternativeName>
</protein>
<dbReference type="InterPro" id="IPR016190">
    <property type="entry name" value="Transl_init_fac_IF2/IF5_Zn-bd"/>
</dbReference>
<evidence type="ECO:0000256" key="2">
    <source>
        <dbReference type="ARBA" id="ARBA00010397"/>
    </source>
</evidence>
<name>A0A7C7ZFU8_9ARCH</name>
<dbReference type="Pfam" id="PF01873">
    <property type="entry name" value="eIF-5_eIF-2B"/>
    <property type="match status" value="1"/>
</dbReference>
<comment type="subunit">
    <text evidence="3 9">Heterotrimer composed of an alpha, a beta and a gamma chain.</text>
</comment>
<dbReference type="GO" id="GO:0003743">
    <property type="term" value="F:translation initiation factor activity"/>
    <property type="evidence" value="ECO:0007669"/>
    <property type="project" value="UniProtKB-UniRule"/>
</dbReference>
<evidence type="ECO:0000256" key="8">
    <source>
        <dbReference type="ARBA" id="ARBA00032408"/>
    </source>
</evidence>